<accession>A0A3B6TN06</accession>
<keyword evidence="13" id="KW-0732">Signal</keyword>
<feature type="signal peptide" evidence="13">
    <location>
        <begin position="1"/>
        <end position="23"/>
    </location>
</feature>
<dbReference type="Gramene" id="TraesWEE_scaffold_016212_01G000200.1">
    <property type="protein sequence ID" value="TraesWEE_scaffold_016212_01G000200.1"/>
    <property type="gene ID" value="TraesWEE_scaffold_016212_01G000200"/>
</dbReference>
<evidence type="ECO:0000313" key="16">
    <source>
        <dbReference type="EnsemblPlants" id="TraesCS7D02G379700.1"/>
    </source>
</evidence>
<comment type="subunit">
    <text evidence="4">Monomer.</text>
</comment>
<dbReference type="STRING" id="4565.A0A3B6TN06"/>
<keyword evidence="8" id="KW-0106">Calcium</keyword>
<organism evidence="16">
    <name type="scientific">Triticum aestivum</name>
    <name type="common">Wheat</name>
    <dbReference type="NCBI Taxonomy" id="4565"/>
    <lineage>
        <taxon>Eukaryota</taxon>
        <taxon>Viridiplantae</taxon>
        <taxon>Streptophyta</taxon>
        <taxon>Embryophyta</taxon>
        <taxon>Tracheophyta</taxon>
        <taxon>Spermatophyta</taxon>
        <taxon>Magnoliopsida</taxon>
        <taxon>Liliopsida</taxon>
        <taxon>Poales</taxon>
        <taxon>Poaceae</taxon>
        <taxon>BOP clade</taxon>
        <taxon>Pooideae</taxon>
        <taxon>Triticodae</taxon>
        <taxon>Triticeae</taxon>
        <taxon>Triticinae</taxon>
        <taxon>Triticum</taxon>
    </lineage>
</organism>
<dbReference type="SUPFAM" id="SSF51445">
    <property type="entry name" value="(Trans)glycosidases"/>
    <property type="match status" value="1"/>
</dbReference>
<keyword evidence="9 12" id="KW-0119">Carbohydrate metabolism</keyword>
<dbReference type="GO" id="GO:0005983">
    <property type="term" value="P:starch catabolic process"/>
    <property type="evidence" value="ECO:0007669"/>
    <property type="project" value="UniProtKB-ARBA"/>
</dbReference>
<comment type="cofactor">
    <cofactor evidence="2">
        <name>Ca(2+)</name>
        <dbReference type="ChEBI" id="CHEBI:29108"/>
    </cofactor>
</comment>
<dbReference type="Gene3D" id="2.60.40.1180">
    <property type="entry name" value="Golgi alpha-mannosidase II"/>
    <property type="match status" value="1"/>
</dbReference>
<dbReference type="Gramene" id="TraesROB_scaffold_150884_01G000200.1">
    <property type="protein sequence ID" value="TraesROB_scaffold_150884_01G000200.1"/>
    <property type="gene ID" value="TraesROB_scaffold_150884_01G000200"/>
</dbReference>
<evidence type="ECO:0000259" key="14">
    <source>
        <dbReference type="SMART" id="SM00642"/>
    </source>
</evidence>
<evidence type="ECO:0000259" key="15">
    <source>
        <dbReference type="SMART" id="SM00810"/>
    </source>
</evidence>
<dbReference type="InterPro" id="IPR017853">
    <property type="entry name" value="GH"/>
</dbReference>
<dbReference type="Gramene" id="TraesKAR7D01G0355500.1">
    <property type="protein sequence ID" value="cds.TraesKAR7D01G0355500.1"/>
    <property type="gene ID" value="TraesKAR7D01G0355500"/>
</dbReference>
<dbReference type="InterPro" id="IPR013780">
    <property type="entry name" value="Glyco_hydro_b"/>
</dbReference>
<evidence type="ECO:0000256" key="11">
    <source>
        <dbReference type="RuleBase" id="RU003615"/>
    </source>
</evidence>
<dbReference type="SMR" id="A0A3B6TN06"/>
<dbReference type="OMA" id="FAVWELI"/>
<dbReference type="InterPro" id="IPR006047">
    <property type="entry name" value="GH13_cat_dom"/>
</dbReference>
<dbReference type="Gramene" id="TraesCS7D02G379700.1">
    <property type="protein sequence ID" value="TraesCS7D02G379700.1"/>
    <property type="gene ID" value="TraesCS7D02G379700"/>
</dbReference>
<dbReference type="Gramene" id="TraesCS7D03G0893300.1">
    <property type="protein sequence ID" value="TraesCS7D03G0893300.1.CDS"/>
    <property type="gene ID" value="TraesCS7D03G0893300"/>
</dbReference>
<evidence type="ECO:0000256" key="1">
    <source>
        <dbReference type="ARBA" id="ARBA00000548"/>
    </source>
</evidence>
<dbReference type="GO" id="GO:0005987">
    <property type="term" value="P:sucrose catabolic process"/>
    <property type="evidence" value="ECO:0000318"/>
    <property type="project" value="GO_Central"/>
</dbReference>
<evidence type="ECO:0000256" key="6">
    <source>
        <dbReference type="ARBA" id="ARBA00022544"/>
    </source>
</evidence>
<protein>
    <recommendedName>
        <fullName evidence="5 12">Alpha-amylase</fullName>
        <ecNumber evidence="5 12">3.2.1.1</ecNumber>
    </recommendedName>
</protein>
<evidence type="ECO:0000313" key="17">
    <source>
        <dbReference type="Proteomes" id="UP000019116"/>
    </source>
</evidence>
<name>A0A3B6TN06_WHEAT</name>
<feature type="chain" id="PRO_5043181444" description="Alpha-amylase" evidence="13">
    <location>
        <begin position="24"/>
        <end position="486"/>
    </location>
</feature>
<dbReference type="Gramene" id="TraesARI7D03G04505660.1">
    <property type="protein sequence ID" value="TraesARI7D03G04505660.1"/>
    <property type="gene ID" value="TraesARI7D03G04505660"/>
</dbReference>
<feature type="domain" description="Glycosyl hydrolase family 13 catalytic" evidence="14">
    <location>
        <begin position="25"/>
        <end position="378"/>
    </location>
</feature>
<dbReference type="EC" id="3.2.1.1" evidence="5 12"/>
<dbReference type="SMART" id="SM00810">
    <property type="entry name" value="Alpha-amyl_C2"/>
    <property type="match status" value="1"/>
</dbReference>
<dbReference type="InterPro" id="IPR012850">
    <property type="entry name" value="A-amylase_bs_C"/>
</dbReference>
<dbReference type="CDD" id="cd11314">
    <property type="entry name" value="AmyAc_arch_bac_plant_AmyA"/>
    <property type="match status" value="1"/>
</dbReference>
<sequence length="486" mass="53512">MGKNGSHLCCFSLLLLLAGFASGHQVLFQGFNWESWKQSGGWYNMMMGKVDDIAAAGVTHVWLPPPSHSISTQGYMPGRLYDIDASKYGNAAELKSLIRALHGKGVQAIADIVINHRCADYKDSRGIYCIFEGGTSDGRLDWGPHMICRDDTTYSDGTTNLDTGADFAAAPDIDHLNDRVQRELKEWLLWLKSDLGFDAWRLDFARGYSPEMAKVYIEGTSPSLAVAEVWDNMATGGDGKPNYDQDAHRQNLVNWVDKVGGAASAGMVFDFTTKGILNAAVEGELWRLIDPQGKAPGVMGWWPAKAVTCVDNHDTGSTQAMWPFPSDKVMQGYAYILTHPGTPCIFYDHFFTWGFKDEIAALMAIRKRNGITAMSALKILMHEGDAYVAEIDGKVVVKIGSRYDVGAVIPVGFATSAHGNGYAVWCRGNSTTELKPPLIHNSTDHEFSEANDSLLQFCYRHADIINYVYVCPKLMSSTNCSHDCSK</sequence>
<dbReference type="Gramene" id="TraesJUL7D03G04473170.1">
    <property type="protein sequence ID" value="TraesJUL7D03G04473170.1"/>
    <property type="gene ID" value="TraesJUL7D03G04473170"/>
</dbReference>
<feature type="domain" description="Alpha-amylase C-terminal beta-sheet" evidence="15">
    <location>
        <begin position="367"/>
        <end position="427"/>
    </location>
</feature>
<reference evidence="16" key="1">
    <citation type="submission" date="2018-08" db="EMBL/GenBank/DDBJ databases">
        <authorList>
            <person name="Rossello M."/>
        </authorList>
    </citation>
    <scope>NUCLEOTIDE SEQUENCE [LARGE SCALE GENOMIC DNA]</scope>
    <source>
        <strain evidence="16">cv. Chinese Spring</strain>
    </source>
</reference>
<dbReference type="PaxDb" id="4565-Traes_7DL_EBEF5B3FC.1"/>
<proteinExistence type="inferred from homology"/>
<dbReference type="Pfam" id="PF00128">
    <property type="entry name" value="Alpha-amylase"/>
    <property type="match status" value="1"/>
</dbReference>
<evidence type="ECO:0000256" key="2">
    <source>
        <dbReference type="ARBA" id="ARBA00001913"/>
    </source>
</evidence>
<dbReference type="Proteomes" id="UP000019116">
    <property type="component" value="Chromosome 7D"/>
</dbReference>
<evidence type="ECO:0000256" key="12">
    <source>
        <dbReference type="RuleBase" id="RU361134"/>
    </source>
</evidence>
<dbReference type="Gene3D" id="3.20.20.80">
    <property type="entry name" value="Glycosidases"/>
    <property type="match status" value="1"/>
</dbReference>
<evidence type="ECO:0000256" key="13">
    <source>
        <dbReference type="SAM" id="SignalP"/>
    </source>
</evidence>
<evidence type="ECO:0000256" key="7">
    <source>
        <dbReference type="ARBA" id="ARBA00022801"/>
    </source>
</evidence>
<dbReference type="InterPro" id="IPR006046">
    <property type="entry name" value="Alpha_amylase"/>
</dbReference>
<dbReference type="PRINTS" id="PR00110">
    <property type="entry name" value="ALPHAAMYLASE"/>
</dbReference>
<evidence type="ECO:0000256" key="5">
    <source>
        <dbReference type="ARBA" id="ARBA00012595"/>
    </source>
</evidence>
<dbReference type="Gramene" id="TraesCAD_scaffold_130637_01G000200.1">
    <property type="protein sequence ID" value="TraesCAD_scaffold_130637_01G000200.1"/>
    <property type="gene ID" value="TraesCAD_scaffold_130637_01G000200"/>
</dbReference>
<reference evidence="16" key="2">
    <citation type="submission" date="2018-10" db="UniProtKB">
        <authorList>
            <consortium name="EnsemblPlants"/>
        </authorList>
    </citation>
    <scope>IDENTIFICATION</scope>
</reference>
<dbReference type="GO" id="GO:0005509">
    <property type="term" value="F:calcium ion binding"/>
    <property type="evidence" value="ECO:0007669"/>
    <property type="project" value="InterPro"/>
</dbReference>
<keyword evidence="6" id="KW-0309">Germination</keyword>
<comment type="catalytic activity">
    <reaction evidence="1 12">
        <text>Endohydrolysis of (1-&gt;4)-alpha-D-glucosidic linkages in polysaccharides containing three or more (1-&gt;4)-alpha-linked D-glucose units.</text>
        <dbReference type="EC" id="3.2.1.1"/>
    </reaction>
</comment>
<dbReference type="PANTHER" id="PTHR43447">
    <property type="entry name" value="ALPHA-AMYLASE"/>
    <property type="match status" value="1"/>
</dbReference>
<dbReference type="OrthoDB" id="550577at2759"/>
<keyword evidence="10 12" id="KW-0326">Glycosidase</keyword>
<evidence type="ECO:0000256" key="10">
    <source>
        <dbReference type="ARBA" id="ARBA00023295"/>
    </source>
</evidence>
<keyword evidence="17" id="KW-1185">Reference proteome</keyword>
<dbReference type="Pfam" id="PF07821">
    <property type="entry name" value="Alpha-amyl_C2"/>
    <property type="match status" value="1"/>
</dbReference>
<dbReference type="GO" id="GO:0004556">
    <property type="term" value="F:alpha-amylase activity"/>
    <property type="evidence" value="ECO:0000318"/>
    <property type="project" value="GO_Central"/>
</dbReference>
<evidence type="ECO:0000256" key="8">
    <source>
        <dbReference type="ARBA" id="ARBA00022837"/>
    </source>
</evidence>
<dbReference type="SMART" id="SM00642">
    <property type="entry name" value="Aamy"/>
    <property type="match status" value="1"/>
</dbReference>
<dbReference type="EnsemblPlants" id="TraesCS7D02G379700.1">
    <property type="protein sequence ID" value="TraesCS7D02G379700.1"/>
    <property type="gene ID" value="TraesCS7D02G379700"/>
</dbReference>
<keyword evidence="7 12" id="KW-0378">Hydrolase</keyword>
<comment type="similarity">
    <text evidence="3 11">Belongs to the glycosyl hydrolase 13 family.</text>
</comment>
<evidence type="ECO:0000256" key="3">
    <source>
        <dbReference type="ARBA" id="ARBA00008061"/>
    </source>
</evidence>
<dbReference type="Gramene" id="TraesCLE_scaffold_144401_01G000100.1">
    <property type="protein sequence ID" value="TraesCLE_scaffold_144401_01G000100.1"/>
    <property type="gene ID" value="TraesCLE_scaffold_144401_01G000100"/>
</dbReference>
<dbReference type="AlphaFoldDB" id="A0A3B6TN06"/>
<evidence type="ECO:0000256" key="9">
    <source>
        <dbReference type="ARBA" id="ARBA00023277"/>
    </source>
</evidence>
<dbReference type="SUPFAM" id="SSF51011">
    <property type="entry name" value="Glycosyl hydrolase domain"/>
    <property type="match status" value="1"/>
</dbReference>
<evidence type="ECO:0000256" key="4">
    <source>
        <dbReference type="ARBA" id="ARBA00011245"/>
    </source>
</evidence>